<feature type="compositionally biased region" description="Basic and acidic residues" evidence="1">
    <location>
        <begin position="200"/>
        <end position="209"/>
    </location>
</feature>
<name>A0AAN8RVA7_POLSC</name>
<dbReference type="Gene3D" id="2.60.120.10">
    <property type="entry name" value="Jelly Rolls"/>
    <property type="match status" value="1"/>
</dbReference>
<dbReference type="InterPro" id="IPR018490">
    <property type="entry name" value="cNMP-bd_dom_sf"/>
</dbReference>
<accession>A0AAN8RVA7</accession>
<organism evidence="2 3">
    <name type="scientific">Polyplax serrata</name>
    <name type="common">Common mouse louse</name>
    <dbReference type="NCBI Taxonomy" id="468196"/>
    <lineage>
        <taxon>Eukaryota</taxon>
        <taxon>Metazoa</taxon>
        <taxon>Ecdysozoa</taxon>
        <taxon>Arthropoda</taxon>
        <taxon>Hexapoda</taxon>
        <taxon>Insecta</taxon>
        <taxon>Pterygota</taxon>
        <taxon>Neoptera</taxon>
        <taxon>Paraneoptera</taxon>
        <taxon>Psocodea</taxon>
        <taxon>Troctomorpha</taxon>
        <taxon>Phthiraptera</taxon>
        <taxon>Anoplura</taxon>
        <taxon>Polyplacidae</taxon>
        <taxon>Polyplax</taxon>
    </lineage>
</organism>
<evidence type="ECO:0000313" key="3">
    <source>
        <dbReference type="Proteomes" id="UP001372834"/>
    </source>
</evidence>
<dbReference type="SUPFAM" id="SSF51206">
    <property type="entry name" value="cAMP-binding domain-like"/>
    <property type="match status" value="1"/>
</dbReference>
<dbReference type="Proteomes" id="UP001372834">
    <property type="component" value="Unassembled WGS sequence"/>
</dbReference>
<feature type="compositionally biased region" description="Polar residues" evidence="1">
    <location>
        <begin position="223"/>
        <end position="233"/>
    </location>
</feature>
<protein>
    <recommendedName>
        <fullName evidence="4">Cyclic nucleotide-binding domain-containing protein</fullName>
    </recommendedName>
</protein>
<reference evidence="2 3" key="1">
    <citation type="submission" date="2023-10" db="EMBL/GenBank/DDBJ databases">
        <title>Genomes of two closely related lineages of the louse Polyplax serrata with different host specificities.</title>
        <authorList>
            <person name="Martinu J."/>
            <person name="Tarabai H."/>
            <person name="Stefka J."/>
            <person name="Hypsa V."/>
        </authorList>
    </citation>
    <scope>NUCLEOTIDE SEQUENCE [LARGE SCALE GENOMIC DNA]</scope>
    <source>
        <strain evidence="2">HR10_N</strain>
    </source>
</reference>
<dbReference type="AlphaFoldDB" id="A0AAN8RVA7"/>
<dbReference type="PANTHER" id="PTHR23011">
    <property type="entry name" value="CYCLIC NUCLEOTIDE-BINDING DOMAIN CONTAINING PROTEIN"/>
    <property type="match status" value="1"/>
</dbReference>
<evidence type="ECO:0008006" key="4">
    <source>
        <dbReference type="Google" id="ProtNLM"/>
    </source>
</evidence>
<feature type="compositionally biased region" description="Basic and acidic residues" evidence="1">
    <location>
        <begin position="172"/>
        <end position="192"/>
    </location>
</feature>
<gene>
    <name evidence="2" type="ORF">RUM43_006310</name>
</gene>
<sequence length="444" mass="51545">MSFKSLVSAVSEQRQEIKQSLTLFPYFDTWDSKVIAECCQLSKIIEFPPDEIILGSGTTNSHMTFFILEGVCKIIHHLHVRVKVDSYGRATYKLYNSEQNGTLNSQSGATGFASLLFNQKHDFQREEQLIGMEITGKAITRRESLLPSEKLNNPPTQLSNICEEEYNEEERLKYESSKEGIKEFPLETAEKVQEDDDDDNNNKDHRTDEINEGENEAQKTDESNLTENNFETESSQKEIRAIEPEEIQMAALSQENNTLEEVNHGEQMENSNSQGQADHEVKDDETYHLNQHSKVLEKCRAKSKQLVRLTDEKPLPELPKDVKSFFVQVALFYKGACFGLEENMKDTFIMSATKVKCLRIPRRFLLQHNPCNIWNRIRLFFSLYLPPEKQILDYLTSHRKWNNMKRKKSEEIVSLKRIPNYILCSEVPFSIRLKEMPRCKHNTC</sequence>
<evidence type="ECO:0000256" key="1">
    <source>
        <dbReference type="SAM" id="MobiDB-lite"/>
    </source>
</evidence>
<dbReference type="PANTHER" id="PTHR23011:SF41">
    <property type="entry name" value="CYCLIC NUCLEOTIDE-BINDING DOMAIN-CONTAINING PROTEIN"/>
    <property type="match status" value="1"/>
</dbReference>
<feature type="region of interest" description="Disordered" evidence="1">
    <location>
        <begin position="172"/>
        <end position="238"/>
    </location>
</feature>
<evidence type="ECO:0000313" key="2">
    <source>
        <dbReference type="EMBL" id="KAK6626006.1"/>
    </source>
</evidence>
<dbReference type="InterPro" id="IPR014710">
    <property type="entry name" value="RmlC-like_jellyroll"/>
</dbReference>
<proteinExistence type="predicted"/>
<comment type="caution">
    <text evidence="2">The sequence shown here is derived from an EMBL/GenBank/DDBJ whole genome shotgun (WGS) entry which is preliminary data.</text>
</comment>
<dbReference type="EMBL" id="JAWJWE010000037">
    <property type="protein sequence ID" value="KAK6626006.1"/>
    <property type="molecule type" value="Genomic_DNA"/>
</dbReference>